<keyword evidence="4" id="KW-1185">Reference proteome</keyword>
<proteinExistence type="inferred from homology"/>
<dbReference type="InterPro" id="IPR036249">
    <property type="entry name" value="Thioredoxin-like_sf"/>
</dbReference>
<sequence length="80" mass="9152">MNDVKVIIYTTPTCPWCRKAKAYLNEKGVNFKEIDVSKDQKAAEELVRKTHQMGVPVIQIGNEYVIGFDKKRIDKLLGIN</sequence>
<dbReference type="GO" id="GO:0009055">
    <property type="term" value="F:electron transfer activity"/>
    <property type="evidence" value="ECO:0007669"/>
    <property type="project" value="TreeGrafter"/>
</dbReference>
<dbReference type="NCBIfam" id="TIGR02196">
    <property type="entry name" value="GlrX_YruB"/>
    <property type="match status" value="1"/>
</dbReference>
<evidence type="ECO:0000259" key="2">
    <source>
        <dbReference type="Pfam" id="PF00462"/>
    </source>
</evidence>
<dbReference type="PROSITE" id="PS51353">
    <property type="entry name" value="ARSC"/>
    <property type="match status" value="1"/>
</dbReference>
<dbReference type="InterPro" id="IPR002109">
    <property type="entry name" value="Glutaredoxin"/>
</dbReference>
<name>A0A0C7P571_DEFTU</name>
<dbReference type="PANTHER" id="PTHR34386:SF1">
    <property type="entry name" value="GLUTAREDOXIN-LIKE PROTEIN NRDH"/>
    <property type="match status" value="1"/>
</dbReference>
<gene>
    <name evidence="3" type="ORF">DTL3_1691</name>
</gene>
<dbReference type="EMBL" id="LN824141">
    <property type="protein sequence ID" value="CEP78979.1"/>
    <property type="molecule type" value="Genomic_DNA"/>
</dbReference>
<dbReference type="SUPFAM" id="SSF52833">
    <property type="entry name" value="Thioredoxin-like"/>
    <property type="match status" value="1"/>
</dbReference>
<dbReference type="GO" id="GO:0045454">
    <property type="term" value="P:cell redox homeostasis"/>
    <property type="evidence" value="ECO:0007669"/>
    <property type="project" value="TreeGrafter"/>
</dbReference>
<dbReference type="OrthoDB" id="9795531at2"/>
<dbReference type="HOGENOM" id="CLU_026126_9_3_0"/>
<dbReference type="Proteomes" id="UP000032809">
    <property type="component" value="Chromosome I"/>
</dbReference>
<dbReference type="PANTHER" id="PTHR34386">
    <property type="entry name" value="GLUTAREDOXIN"/>
    <property type="match status" value="1"/>
</dbReference>
<dbReference type="InterPro" id="IPR006660">
    <property type="entry name" value="Arsenate_reductase-like"/>
</dbReference>
<evidence type="ECO:0000313" key="3">
    <source>
        <dbReference type="EMBL" id="CEP78979.1"/>
    </source>
</evidence>
<dbReference type="InterPro" id="IPR011767">
    <property type="entry name" value="GLR_AS"/>
</dbReference>
<dbReference type="PROSITE" id="PS51354">
    <property type="entry name" value="GLUTAREDOXIN_2"/>
    <property type="match status" value="1"/>
</dbReference>
<dbReference type="STRING" id="1006576.DTL3_1691"/>
<organism evidence="3 4">
    <name type="scientific">Defluviitoga tunisiensis</name>
    <dbReference type="NCBI Taxonomy" id="1006576"/>
    <lineage>
        <taxon>Bacteria</taxon>
        <taxon>Thermotogati</taxon>
        <taxon>Thermotogota</taxon>
        <taxon>Thermotogae</taxon>
        <taxon>Petrotogales</taxon>
        <taxon>Petrotogaceae</taxon>
        <taxon>Defluviitoga</taxon>
    </lineage>
</organism>
<dbReference type="KEGG" id="dtn:DTL3_1691"/>
<comment type="similarity">
    <text evidence="1">Belongs to the ArsC family.</text>
</comment>
<dbReference type="AlphaFoldDB" id="A0A0C7P571"/>
<dbReference type="RefSeq" id="WP_045088323.1">
    <property type="nucleotide sequence ID" value="NZ_LN824141.1"/>
</dbReference>
<evidence type="ECO:0000256" key="1">
    <source>
        <dbReference type="PROSITE-ProRule" id="PRU01282"/>
    </source>
</evidence>
<dbReference type="InterPro" id="IPR011911">
    <property type="entry name" value="GlrX_YruB"/>
</dbReference>
<dbReference type="Pfam" id="PF00462">
    <property type="entry name" value="Glutaredoxin"/>
    <property type="match status" value="1"/>
</dbReference>
<evidence type="ECO:0000313" key="4">
    <source>
        <dbReference type="Proteomes" id="UP000032809"/>
    </source>
</evidence>
<protein>
    <submittedName>
        <fullName evidence="3">Glutaredoxin-like protein</fullName>
    </submittedName>
</protein>
<dbReference type="InterPro" id="IPR051548">
    <property type="entry name" value="Grx-like_ET"/>
</dbReference>
<feature type="domain" description="Glutaredoxin" evidence="2">
    <location>
        <begin position="6"/>
        <end position="65"/>
    </location>
</feature>
<reference evidence="4" key="1">
    <citation type="submission" date="2014-11" db="EMBL/GenBank/DDBJ databases">
        <authorList>
            <person name="Wibberg D."/>
        </authorList>
    </citation>
    <scope>NUCLEOTIDE SEQUENCE [LARGE SCALE GENOMIC DNA]</scope>
    <source>
        <strain evidence="4">L3</strain>
    </source>
</reference>
<dbReference type="CDD" id="cd02976">
    <property type="entry name" value="NrdH"/>
    <property type="match status" value="1"/>
</dbReference>
<dbReference type="Gene3D" id="3.40.30.10">
    <property type="entry name" value="Glutaredoxin"/>
    <property type="match status" value="1"/>
</dbReference>
<dbReference type="PROSITE" id="PS00195">
    <property type="entry name" value="GLUTAREDOXIN_1"/>
    <property type="match status" value="1"/>
</dbReference>
<accession>A0A0C7P571</accession>